<accession>A0ABS0FDH7</accession>
<feature type="transmembrane region" description="Helical" evidence="1">
    <location>
        <begin position="321"/>
        <end position="339"/>
    </location>
</feature>
<feature type="transmembrane region" description="Helical" evidence="1">
    <location>
        <begin position="105"/>
        <end position="123"/>
    </location>
</feature>
<dbReference type="EMBL" id="JADPVI010000003">
    <property type="protein sequence ID" value="MBF8457732.1"/>
    <property type="molecule type" value="Genomic_DNA"/>
</dbReference>
<feature type="transmembrane region" description="Helical" evidence="1">
    <location>
        <begin position="295"/>
        <end position="315"/>
    </location>
</feature>
<dbReference type="RefSeq" id="WP_196080218.1">
    <property type="nucleotide sequence ID" value="NZ_JADPVI010000003.1"/>
</dbReference>
<evidence type="ECO:0000313" key="2">
    <source>
        <dbReference type="EMBL" id="MBF8457732.1"/>
    </source>
</evidence>
<protein>
    <submittedName>
        <fullName evidence="2">Uncharacterized protein</fullName>
    </submittedName>
</protein>
<keyword evidence="1" id="KW-1133">Transmembrane helix</keyword>
<feature type="transmembrane region" description="Helical" evidence="1">
    <location>
        <begin position="267"/>
        <end position="283"/>
    </location>
</feature>
<sequence>MKKSNLPYIVFILINIAIAISCYYYPVSRDSFYYINKFNVPSPFLEYYNSYHKINPRIGQFFANLVSRDKFLVVIFGVVLFNSFISVLFLNIYRKFPDLRQIDELRKFLWLSAFFILFINYFGEMFYYTPYSTNYTLTHVFYLFYVFVISDYYLDGNKTLIKKIPLFLIFVLGLFIGMSNEHVPPVLVAVSFLFALIYFIKLRKIPGLKLIVFPLSIVVGYAFLFFAPANKIKQKVVGKSVMDIGLNDYLSNWIRIIKTYFYYNRELLLLLIVVLIAVTIWNKKIRKATFSLERILFWGLLFIMPLLIVAVSPLIGTRLLFFSTSILLIILYKLIIYLFDFKQNKLSNMLLYGFFTVFFGMSMIITFRANQEYEMLISEIEHKKINTKDIELDHQLNYFTLDIGSYLNRKIFLESGESYIDQNPLQDTSMERNLKSKFNLRSIKQK</sequence>
<proteinExistence type="predicted"/>
<feature type="transmembrane region" description="Helical" evidence="1">
    <location>
        <begin position="160"/>
        <end position="177"/>
    </location>
</feature>
<gene>
    <name evidence="2" type="ORF">IV494_11135</name>
</gene>
<dbReference type="Pfam" id="PF19528">
    <property type="entry name" value="DUF6056"/>
    <property type="match status" value="1"/>
</dbReference>
<dbReference type="Proteomes" id="UP000660070">
    <property type="component" value="Unassembled WGS sequence"/>
</dbReference>
<dbReference type="InterPro" id="IPR045691">
    <property type="entry name" value="DUF6056"/>
</dbReference>
<organism evidence="2 3">
    <name type="scientific">Kaistella gelatinilytica</name>
    <dbReference type="NCBI Taxonomy" id="2787636"/>
    <lineage>
        <taxon>Bacteria</taxon>
        <taxon>Pseudomonadati</taxon>
        <taxon>Bacteroidota</taxon>
        <taxon>Flavobacteriia</taxon>
        <taxon>Flavobacteriales</taxon>
        <taxon>Weeksellaceae</taxon>
        <taxon>Chryseobacterium group</taxon>
        <taxon>Kaistella</taxon>
    </lineage>
</organism>
<feature type="transmembrane region" description="Helical" evidence="1">
    <location>
        <begin position="207"/>
        <end position="227"/>
    </location>
</feature>
<reference evidence="2 3" key="1">
    <citation type="submission" date="2020-11" db="EMBL/GenBank/DDBJ databases">
        <title>Kaistella gelatinilytica sp. nov., a flavobacterium isolated from Antarctic Soil.</title>
        <authorList>
            <person name="Li J."/>
        </authorList>
    </citation>
    <scope>NUCLEOTIDE SEQUENCE [LARGE SCALE GENOMIC DNA]</scope>
    <source>
        <strain evidence="2 3">G5-32</strain>
    </source>
</reference>
<comment type="caution">
    <text evidence="2">The sequence shown here is derived from an EMBL/GenBank/DDBJ whole genome shotgun (WGS) entry which is preliminary data.</text>
</comment>
<name>A0ABS0FDH7_9FLAO</name>
<evidence type="ECO:0000256" key="1">
    <source>
        <dbReference type="SAM" id="Phobius"/>
    </source>
</evidence>
<evidence type="ECO:0000313" key="3">
    <source>
        <dbReference type="Proteomes" id="UP000660070"/>
    </source>
</evidence>
<keyword evidence="3" id="KW-1185">Reference proteome</keyword>
<feature type="transmembrane region" description="Helical" evidence="1">
    <location>
        <begin position="7"/>
        <end position="26"/>
    </location>
</feature>
<dbReference type="PROSITE" id="PS51257">
    <property type="entry name" value="PROKAR_LIPOPROTEIN"/>
    <property type="match status" value="1"/>
</dbReference>
<feature type="transmembrane region" description="Helical" evidence="1">
    <location>
        <begin position="135"/>
        <end position="153"/>
    </location>
</feature>
<feature type="transmembrane region" description="Helical" evidence="1">
    <location>
        <begin position="183"/>
        <end position="200"/>
    </location>
</feature>
<keyword evidence="1" id="KW-0812">Transmembrane</keyword>
<keyword evidence="1" id="KW-0472">Membrane</keyword>
<feature type="transmembrane region" description="Helical" evidence="1">
    <location>
        <begin position="351"/>
        <end position="369"/>
    </location>
</feature>
<feature type="transmembrane region" description="Helical" evidence="1">
    <location>
        <begin position="71"/>
        <end position="93"/>
    </location>
</feature>